<keyword evidence="4" id="KW-1185">Reference proteome</keyword>
<dbReference type="AlphaFoldDB" id="A0A4Y4DRD5"/>
<evidence type="ECO:0000313" key="4">
    <source>
        <dbReference type="Proteomes" id="UP000316612"/>
    </source>
</evidence>
<reference evidence="3 4" key="1">
    <citation type="submission" date="2019-06" db="EMBL/GenBank/DDBJ databases">
        <title>Whole genome shotgun sequence of Glutamicibacter uratoxydans NBRC 15515.</title>
        <authorList>
            <person name="Hosoyama A."/>
            <person name="Uohara A."/>
            <person name="Ohji S."/>
            <person name="Ichikawa N."/>
        </authorList>
    </citation>
    <scope>NUCLEOTIDE SEQUENCE [LARGE SCALE GENOMIC DNA]</scope>
    <source>
        <strain evidence="3 4">NBRC 15515</strain>
    </source>
</reference>
<evidence type="ECO:0008006" key="5">
    <source>
        <dbReference type="Google" id="ProtNLM"/>
    </source>
</evidence>
<dbReference type="Proteomes" id="UP000316612">
    <property type="component" value="Unassembled WGS sequence"/>
</dbReference>
<dbReference type="InterPro" id="IPR042070">
    <property type="entry name" value="PucR_C-HTH_sf"/>
</dbReference>
<dbReference type="InterPro" id="IPR025736">
    <property type="entry name" value="PucR_C-HTH_dom"/>
</dbReference>
<accession>A0A4Y4DRD5</accession>
<evidence type="ECO:0000313" key="3">
    <source>
        <dbReference type="EMBL" id="GED05061.1"/>
    </source>
</evidence>
<dbReference type="PANTHER" id="PTHR33744">
    <property type="entry name" value="CARBOHYDRATE DIACID REGULATOR"/>
    <property type="match status" value="1"/>
</dbReference>
<dbReference type="EMBL" id="BJNY01000002">
    <property type="protein sequence ID" value="GED05061.1"/>
    <property type="molecule type" value="Genomic_DNA"/>
</dbReference>
<dbReference type="Pfam" id="PF07905">
    <property type="entry name" value="PucR"/>
    <property type="match status" value="1"/>
</dbReference>
<dbReference type="RefSeq" id="WP_141361754.1">
    <property type="nucleotide sequence ID" value="NZ_BAAAJL010000003.1"/>
</dbReference>
<name>A0A4Y4DRD5_GLUUR</name>
<evidence type="ECO:0000259" key="2">
    <source>
        <dbReference type="Pfam" id="PF13556"/>
    </source>
</evidence>
<sequence>MASLLSIADLIADPTLDTSVLAGASGLHRTVRWAQTSESAEPWRWLGDEELLMTLGLNLPVHPEQQAEFIRHAHQAGIAGMTVGQDGLAPELSPEMLEEADRLAFPLLSTGPQTPFVVIARTVAAVTTNELNRGVLILSRLYQEAGSRSSQEKRRGDWLEKLCGVKAAVQDTGTECIVIGDVPNTAIRRHSLPTLRATQLLLSVEAELDSLVLVHLKQILTVDANALLQAADSAIASGDATLRLALDGRVSETEIQSGRWLRPSEPFRVLCGSESALGTIAMFLTLRELTPLATAWKRRTLAVVRQQDLPALEALIQSTSIKLGMSAPYYRFADLPGAAEEAHSAFDCATDQLPLAEFSGLQVSLLARSRSEAEQICRSVLGGLSADTASVNTYRESLFSLLDHDLQWQHTASALGIHRQTLVYRIKQAEALCGRSVRRVADLSELYLAHRAWQLLKKQ</sequence>
<comment type="caution">
    <text evidence="3">The sequence shown here is derived from an EMBL/GenBank/DDBJ whole genome shotgun (WGS) entry which is preliminary data.</text>
</comment>
<dbReference type="Gene3D" id="1.10.10.2840">
    <property type="entry name" value="PucR C-terminal helix-turn-helix domain"/>
    <property type="match status" value="1"/>
</dbReference>
<feature type="domain" description="Purine catabolism PurC-like" evidence="1">
    <location>
        <begin position="9"/>
        <end position="124"/>
    </location>
</feature>
<dbReference type="PANTHER" id="PTHR33744:SF1">
    <property type="entry name" value="DNA-BINDING TRANSCRIPTIONAL ACTIVATOR ADER"/>
    <property type="match status" value="1"/>
</dbReference>
<gene>
    <name evidence="3" type="ORF">AUR04nite_05930</name>
</gene>
<dbReference type="Pfam" id="PF13556">
    <property type="entry name" value="HTH_30"/>
    <property type="match status" value="1"/>
</dbReference>
<dbReference type="InterPro" id="IPR012914">
    <property type="entry name" value="PucR_dom"/>
</dbReference>
<proteinExistence type="predicted"/>
<dbReference type="OrthoDB" id="3170447at2"/>
<organism evidence="3 4">
    <name type="scientific">Glutamicibacter uratoxydans</name>
    <name type="common">Arthrobacter uratoxydans</name>
    <dbReference type="NCBI Taxonomy" id="43667"/>
    <lineage>
        <taxon>Bacteria</taxon>
        <taxon>Bacillati</taxon>
        <taxon>Actinomycetota</taxon>
        <taxon>Actinomycetes</taxon>
        <taxon>Micrococcales</taxon>
        <taxon>Micrococcaceae</taxon>
        <taxon>Glutamicibacter</taxon>
    </lineage>
</organism>
<evidence type="ECO:0000259" key="1">
    <source>
        <dbReference type="Pfam" id="PF07905"/>
    </source>
</evidence>
<protein>
    <recommendedName>
        <fullName evidence="5">PucR family transcriptional regulator</fullName>
    </recommendedName>
</protein>
<dbReference type="InterPro" id="IPR051448">
    <property type="entry name" value="CdaR-like_regulators"/>
</dbReference>
<feature type="domain" description="PucR C-terminal helix-turn-helix" evidence="2">
    <location>
        <begin position="395"/>
        <end position="452"/>
    </location>
</feature>